<protein>
    <submittedName>
        <fullName evidence="1">Uncharacterized protein</fullName>
    </submittedName>
</protein>
<name>A0AAN9KV24_CANGL</name>
<proteinExistence type="predicted"/>
<dbReference type="Proteomes" id="UP001367508">
    <property type="component" value="Unassembled WGS sequence"/>
</dbReference>
<keyword evidence="2" id="KW-1185">Reference proteome</keyword>
<gene>
    <name evidence="1" type="ORF">VNO77_28009</name>
</gene>
<sequence>MVLLALTKDMISQNFMCIINVCMKQFYSELAIITYITPSLIEDHKRIVLWSMTNPSPGPIIGLGTSIDSDPAPYFYLTTSPGFKLNLRPASTIDAILK</sequence>
<evidence type="ECO:0000313" key="1">
    <source>
        <dbReference type="EMBL" id="KAK7324450.1"/>
    </source>
</evidence>
<reference evidence="1 2" key="1">
    <citation type="submission" date="2024-01" db="EMBL/GenBank/DDBJ databases">
        <title>The genomes of 5 underutilized Papilionoideae crops provide insights into root nodulation and disease resistanc.</title>
        <authorList>
            <person name="Jiang F."/>
        </authorList>
    </citation>
    <scope>NUCLEOTIDE SEQUENCE [LARGE SCALE GENOMIC DNA]</scope>
    <source>
        <strain evidence="1">LVBAO_FW01</strain>
        <tissue evidence="1">Leaves</tissue>
    </source>
</reference>
<evidence type="ECO:0000313" key="2">
    <source>
        <dbReference type="Proteomes" id="UP001367508"/>
    </source>
</evidence>
<dbReference type="EMBL" id="JAYMYQ010000006">
    <property type="protein sequence ID" value="KAK7324450.1"/>
    <property type="molecule type" value="Genomic_DNA"/>
</dbReference>
<comment type="caution">
    <text evidence="1">The sequence shown here is derived from an EMBL/GenBank/DDBJ whole genome shotgun (WGS) entry which is preliminary data.</text>
</comment>
<organism evidence="1 2">
    <name type="scientific">Canavalia gladiata</name>
    <name type="common">Sword bean</name>
    <name type="synonym">Dolichos gladiatus</name>
    <dbReference type="NCBI Taxonomy" id="3824"/>
    <lineage>
        <taxon>Eukaryota</taxon>
        <taxon>Viridiplantae</taxon>
        <taxon>Streptophyta</taxon>
        <taxon>Embryophyta</taxon>
        <taxon>Tracheophyta</taxon>
        <taxon>Spermatophyta</taxon>
        <taxon>Magnoliopsida</taxon>
        <taxon>eudicotyledons</taxon>
        <taxon>Gunneridae</taxon>
        <taxon>Pentapetalae</taxon>
        <taxon>rosids</taxon>
        <taxon>fabids</taxon>
        <taxon>Fabales</taxon>
        <taxon>Fabaceae</taxon>
        <taxon>Papilionoideae</taxon>
        <taxon>50 kb inversion clade</taxon>
        <taxon>NPAAA clade</taxon>
        <taxon>indigoferoid/millettioid clade</taxon>
        <taxon>Phaseoleae</taxon>
        <taxon>Canavalia</taxon>
    </lineage>
</organism>
<dbReference type="AlphaFoldDB" id="A0AAN9KV24"/>
<accession>A0AAN9KV24</accession>